<dbReference type="PANTHER" id="PTHR21621:SF0">
    <property type="entry name" value="BETA-CITRYLGLUTAMATE SYNTHASE B-RELATED"/>
    <property type="match status" value="1"/>
</dbReference>
<sequence length="365" mass="40288">MQQSVLILAPDTDPHACAVAWALQQQGVAPVLTPSLLAKPGVHYAFHLDGESEHLSDSMIGSEGVSAVWNRRIQEPDPTCAEADEAFARLEWKLFQRNVFSLAGAYGDALWVNRLPESIRAEYKLVQLSACRRLGISFPDTVVTTDAEQVDALRKKWGRIIFKSFMMHQWMDRESGEQHSVGVALLDQHSELPADSIAVCPGIYQRYIEKAFDVRVTVVGEHLSAMSLRKRAAGGYVDWRIHTDQVDMQAEAIALPAAVESKLRALMQELGLVFGCIDLAVDRDGHYHFLEVNQAGQFLFVEEMVPSLPILQAMTALLISGRTDGASGGLKAVTMQQFRASDACAALKERVGKPSQKDEPLFSVE</sequence>
<dbReference type="EMBL" id="JADIKF010000040">
    <property type="protein sequence ID" value="MBM7131308.1"/>
    <property type="molecule type" value="Genomic_DNA"/>
</dbReference>
<proteinExistence type="predicted"/>
<dbReference type="RefSeq" id="WP_204632895.1">
    <property type="nucleotide sequence ID" value="NZ_BSOC01000005.1"/>
</dbReference>
<evidence type="ECO:0000313" key="2">
    <source>
        <dbReference type="Proteomes" id="UP001430193"/>
    </source>
</evidence>
<protein>
    <recommendedName>
        <fullName evidence="3">ATP-grasp domain-containing protein</fullName>
    </recommendedName>
</protein>
<organism evidence="1 2">
    <name type="scientific">Dyella mobilis</name>
    <dbReference type="NCBI Taxonomy" id="1849582"/>
    <lineage>
        <taxon>Bacteria</taxon>
        <taxon>Pseudomonadati</taxon>
        <taxon>Pseudomonadota</taxon>
        <taxon>Gammaproteobacteria</taxon>
        <taxon>Lysobacterales</taxon>
        <taxon>Rhodanobacteraceae</taxon>
        <taxon>Dyella</taxon>
    </lineage>
</organism>
<gene>
    <name evidence="1" type="ORF">ISS99_17410</name>
</gene>
<accession>A0ABS2KK63</accession>
<dbReference type="SUPFAM" id="SSF56059">
    <property type="entry name" value="Glutathione synthetase ATP-binding domain-like"/>
    <property type="match status" value="1"/>
</dbReference>
<comment type="caution">
    <text evidence="1">The sequence shown here is derived from an EMBL/GenBank/DDBJ whole genome shotgun (WGS) entry which is preliminary data.</text>
</comment>
<name>A0ABS2KK63_9GAMM</name>
<dbReference type="Gene3D" id="3.30.470.20">
    <property type="entry name" value="ATP-grasp fold, B domain"/>
    <property type="match status" value="1"/>
</dbReference>
<dbReference type="PANTHER" id="PTHR21621">
    <property type="entry name" value="RIBOSOMAL PROTEIN S6 MODIFICATION PROTEIN"/>
    <property type="match status" value="1"/>
</dbReference>
<keyword evidence="2" id="KW-1185">Reference proteome</keyword>
<reference evidence="1" key="1">
    <citation type="submission" date="2020-10" db="EMBL/GenBank/DDBJ databases">
        <title>Phylogeny of dyella-like bacteria.</title>
        <authorList>
            <person name="Fu J."/>
        </authorList>
    </citation>
    <scope>NUCLEOTIDE SEQUENCE</scope>
    <source>
        <strain evidence="1">DHON07</strain>
    </source>
</reference>
<evidence type="ECO:0000313" key="1">
    <source>
        <dbReference type="EMBL" id="MBM7131308.1"/>
    </source>
</evidence>
<dbReference type="Proteomes" id="UP001430193">
    <property type="component" value="Unassembled WGS sequence"/>
</dbReference>
<evidence type="ECO:0008006" key="3">
    <source>
        <dbReference type="Google" id="ProtNLM"/>
    </source>
</evidence>